<protein>
    <recommendedName>
        <fullName evidence="4">Sensor domain-containing protein</fullName>
    </recommendedName>
</protein>
<gene>
    <name evidence="2" type="ORF">Dsi01nite_047690</name>
</gene>
<feature type="chain" id="PRO_5036811488" description="Sensor domain-containing protein" evidence="1">
    <location>
        <begin position="25"/>
        <end position="191"/>
    </location>
</feature>
<dbReference type="Proteomes" id="UP000660611">
    <property type="component" value="Unassembled WGS sequence"/>
</dbReference>
<dbReference type="RefSeq" id="WP_203848495.1">
    <property type="nucleotide sequence ID" value="NZ_BAAAVW010000016.1"/>
</dbReference>
<keyword evidence="3" id="KW-1185">Reference proteome</keyword>
<proteinExistence type="predicted"/>
<keyword evidence="1" id="KW-0732">Signal</keyword>
<sequence>MRKILVLIAIVAVALVAGSSSAVAATRLRGIADHLMLQAEDLGGSVPGPVEDGLTWPLLPQPCADAPVPLPVVSRQQAADFGATFRVYENVARYRNSNAARGYVRELKAQLARCGVGGGDNGFDPVADDVYGPDSTLFFGNYDLGDRYVAYGVAATGRYVVVVLMSDARIGAPDVTLLNGLTNQAITRVRT</sequence>
<comment type="caution">
    <text evidence="2">The sequence shown here is derived from an EMBL/GenBank/DDBJ whole genome shotgun (WGS) entry which is preliminary data.</text>
</comment>
<dbReference type="AlphaFoldDB" id="A0A919PQZ9"/>
<accession>A0A919PQZ9</accession>
<dbReference type="EMBL" id="BONQ01000077">
    <property type="protein sequence ID" value="GIG46728.1"/>
    <property type="molecule type" value="Genomic_DNA"/>
</dbReference>
<name>A0A919PQZ9_9ACTN</name>
<evidence type="ECO:0000313" key="3">
    <source>
        <dbReference type="Proteomes" id="UP000660611"/>
    </source>
</evidence>
<reference evidence="2" key="1">
    <citation type="submission" date="2021-01" db="EMBL/GenBank/DDBJ databases">
        <title>Whole genome shotgun sequence of Dactylosporangium siamense NBRC 106093.</title>
        <authorList>
            <person name="Komaki H."/>
            <person name="Tamura T."/>
        </authorList>
    </citation>
    <scope>NUCLEOTIDE SEQUENCE</scope>
    <source>
        <strain evidence="2">NBRC 106093</strain>
    </source>
</reference>
<evidence type="ECO:0000256" key="1">
    <source>
        <dbReference type="SAM" id="SignalP"/>
    </source>
</evidence>
<evidence type="ECO:0008006" key="4">
    <source>
        <dbReference type="Google" id="ProtNLM"/>
    </source>
</evidence>
<feature type="signal peptide" evidence="1">
    <location>
        <begin position="1"/>
        <end position="24"/>
    </location>
</feature>
<organism evidence="2 3">
    <name type="scientific">Dactylosporangium siamense</name>
    <dbReference type="NCBI Taxonomy" id="685454"/>
    <lineage>
        <taxon>Bacteria</taxon>
        <taxon>Bacillati</taxon>
        <taxon>Actinomycetota</taxon>
        <taxon>Actinomycetes</taxon>
        <taxon>Micromonosporales</taxon>
        <taxon>Micromonosporaceae</taxon>
        <taxon>Dactylosporangium</taxon>
    </lineage>
</organism>
<evidence type="ECO:0000313" key="2">
    <source>
        <dbReference type="EMBL" id="GIG46728.1"/>
    </source>
</evidence>